<comment type="caution">
    <text evidence="1">The sequence shown here is derived from an EMBL/GenBank/DDBJ whole genome shotgun (WGS) entry which is preliminary data.</text>
</comment>
<accession>A0ACA9YAP0</accession>
<protein>
    <submittedName>
        <fullName evidence="1">Low affinity ammonium transporter</fullName>
    </submittedName>
</protein>
<evidence type="ECO:0000313" key="2">
    <source>
        <dbReference type="Proteomes" id="UP001152531"/>
    </source>
</evidence>
<name>A0ACA9YAP0_9ASCO</name>
<organism evidence="1 2">
    <name type="scientific">[Candida] jaroonii</name>
    <dbReference type="NCBI Taxonomy" id="467808"/>
    <lineage>
        <taxon>Eukaryota</taxon>
        <taxon>Fungi</taxon>
        <taxon>Dikarya</taxon>
        <taxon>Ascomycota</taxon>
        <taxon>Saccharomycotina</taxon>
        <taxon>Pichiomycetes</taxon>
        <taxon>Debaryomycetaceae</taxon>
        <taxon>Yamadazyma</taxon>
    </lineage>
</organism>
<reference evidence="1" key="1">
    <citation type="submission" date="2022-06" db="EMBL/GenBank/DDBJ databases">
        <authorList>
            <person name="Legras J.-L."/>
            <person name="Devillers H."/>
            <person name="Grondin C."/>
        </authorList>
    </citation>
    <scope>NUCLEOTIDE SEQUENCE</scope>
    <source>
        <strain evidence="1">CLIB 1444</strain>
    </source>
</reference>
<evidence type="ECO:0000313" key="1">
    <source>
        <dbReference type="EMBL" id="CAH6722040.1"/>
    </source>
</evidence>
<keyword evidence="2" id="KW-1185">Reference proteome</keyword>
<dbReference type="Proteomes" id="UP001152531">
    <property type="component" value="Unassembled WGS sequence"/>
</dbReference>
<proteinExistence type="predicted"/>
<dbReference type="EMBL" id="CALSDN010000008">
    <property type="protein sequence ID" value="CAH6722040.1"/>
    <property type="molecule type" value="Genomic_DNA"/>
</dbReference>
<gene>
    <name evidence="1" type="ORF">CLIB1444_08S00496</name>
</gene>
<sequence length="523" mass="57299">MDSSSNKNASNNATDGEPCLSDNASGKELLEDEYDEVKPNPSHDEIGPVREGLFIFLICLTQLLTQASLSETVIPVQTLAKHFKVEHSVGEQSWFTSSFSLTVGTFILVSGRLGDLYGYKKIYIIAYVVLAIACLITGFTVYTTSTVFFDVFRSLQGLGLSLAFPNSVALIGHYYPKGTKRIIFMCCFGAVAPGGFVIGSFFSNLFVEKAWWPWAFWTFCLVSIGIAISAYFVIPHNIGSHNSPNKGSFDYLGGVIGMVGLILINFAFNEGPNVGWEKPYVYVLLIVGFIAMGLFFYVEKRVKYPLVPNEVLKGETGMVLACIFAGWSSFGVWLVYSTRSLLELDQVEVFVVNARYIPTLIMGLVAAATAALTIHRLPVSIIMIMSMVAFFLGNLLNGLRPVGQIYWAQFFVSSILTPFGMDMSFPAATIVLSHNLPQHQQGVAASLVATFVNYSIAIGLGFAGTVEYYTTKDLPSSMATTELGIRNALRMGMGLAGLGILIAIIFAIYEFIKDRRSPEKEKV</sequence>